<gene>
    <name evidence="14" type="primary">gmhB</name>
    <name evidence="14" type="ORF">MACH26_23080</name>
</gene>
<feature type="binding site" evidence="13">
    <location>
        <position position="95"/>
    </location>
    <ligand>
        <name>Zn(2+)</name>
        <dbReference type="ChEBI" id="CHEBI:29105"/>
    </ligand>
</feature>
<evidence type="ECO:0000256" key="2">
    <source>
        <dbReference type="ARBA" id="ARBA00022490"/>
    </source>
</evidence>
<dbReference type="EC" id="3.1.3.-" evidence="9"/>
<feature type="site" description="Stabilizes the phosphoryl group" evidence="12">
    <location>
        <position position="114"/>
    </location>
</feature>
<comment type="subcellular location">
    <subcellularLocation>
        <location evidence="1 9">Cytoplasm</location>
    </subcellularLocation>
</comment>
<keyword evidence="13" id="KW-0460">Magnesium</keyword>
<dbReference type="GO" id="GO:0016791">
    <property type="term" value="F:phosphatase activity"/>
    <property type="evidence" value="ECO:0007669"/>
    <property type="project" value="InterPro"/>
</dbReference>
<evidence type="ECO:0000256" key="11">
    <source>
        <dbReference type="PIRSR" id="PIRSR004682-2"/>
    </source>
</evidence>
<comment type="similarity">
    <text evidence="8 9">Belongs to the gmhB family.</text>
</comment>
<evidence type="ECO:0000313" key="14">
    <source>
        <dbReference type="EMBL" id="BDX06787.1"/>
    </source>
</evidence>
<dbReference type="GO" id="GO:0046872">
    <property type="term" value="F:metal ion binding"/>
    <property type="evidence" value="ECO:0007669"/>
    <property type="project" value="UniProtKB-KW"/>
</dbReference>
<sequence>MSTPTIKHKAVFLDRDGVINKDHGYTFRPDDFEFLDGVFPACRRFMSMDYKLVIVTNQSGIARGYYSEVDFEYLTDHMLNEFKQQGIQIDAVYHCPHHAQEGYGDYKVDCDCRKPKPGMLYAAAHELDLDLSESVMIGDKITDMIAGKAAGVKKCILISNNKAGVSGELADAVAPSLLHVRI</sequence>
<feature type="binding site" evidence="13">
    <location>
        <position position="97"/>
    </location>
    <ligand>
        <name>Zn(2+)</name>
        <dbReference type="ChEBI" id="CHEBI:29105"/>
    </ligand>
</feature>
<feature type="binding site" evidence="13">
    <location>
        <position position="14"/>
    </location>
    <ligand>
        <name>Mg(2+)</name>
        <dbReference type="ChEBI" id="CHEBI:18420"/>
    </ligand>
</feature>
<feature type="binding site" evidence="11">
    <location>
        <begin position="56"/>
        <end position="59"/>
    </location>
    <ligand>
        <name>substrate</name>
    </ligand>
</feature>
<evidence type="ECO:0000256" key="10">
    <source>
        <dbReference type="PIRSR" id="PIRSR004682-1"/>
    </source>
</evidence>
<dbReference type="Pfam" id="PF13242">
    <property type="entry name" value="Hydrolase_like"/>
    <property type="match status" value="1"/>
</dbReference>
<feature type="site" description="Stabilizes the phosphoryl group" evidence="12">
    <location>
        <position position="56"/>
    </location>
</feature>
<evidence type="ECO:0000256" key="9">
    <source>
        <dbReference type="PIRNR" id="PIRNR004682"/>
    </source>
</evidence>
<dbReference type="GO" id="GO:0005975">
    <property type="term" value="P:carbohydrate metabolic process"/>
    <property type="evidence" value="ECO:0007669"/>
    <property type="project" value="InterPro"/>
</dbReference>
<feature type="binding site" evidence="13">
    <location>
        <position position="16"/>
    </location>
    <ligand>
        <name>Mg(2+)</name>
        <dbReference type="ChEBI" id="CHEBI:18420"/>
    </ligand>
</feature>
<protein>
    <recommendedName>
        <fullName evidence="7 9">D,D-heptose 1,7-bisphosphate phosphatase</fullName>
        <ecNumber evidence="9">3.1.3.-</ecNumber>
    </recommendedName>
</protein>
<dbReference type="EMBL" id="AP027272">
    <property type="protein sequence ID" value="BDX06787.1"/>
    <property type="molecule type" value="Genomic_DNA"/>
</dbReference>
<feature type="binding site" evidence="11">
    <location>
        <begin position="113"/>
        <end position="114"/>
    </location>
    <ligand>
        <name>substrate</name>
    </ligand>
</feature>
<evidence type="ECO:0000256" key="3">
    <source>
        <dbReference type="ARBA" id="ARBA00022723"/>
    </source>
</evidence>
<dbReference type="InterPro" id="IPR006549">
    <property type="entry name" value="HAD-SF_hydro_IIIA"/>
</dbReference>
<evidence type="ECO:0000256" key="7">
    <source>
        <dbReference type="ARBA" id="ARBA00031828"/>
    </source>
</evidence>
<dbReference type="NCBIfam" id="TIGR01662">
    <property type="entry name" value="HAD-SF-IIIA"/>
    <property type="match status" value="1"/>
</dbReference>
<dbReference type="FunFam" id="3.40.50.1000:FF:000037">
    <property type="entry name" value="D,D-heptose 1,7-bisphosphate phosphatase"/>
    <property type="match status" value="1"/>
</dbReference>
<evidence type="ECO:0000256" key="12">
    <source>
        <dbReference type="PIRSR" id="PIRSR004682-3"/>
    </source>
</evidence>
<proteinExistence type="inferred from homology"/>
<feature type="binding site" evidence="13">
    <location>
        <position position="110"/>
    </location>
    <ligand>
        <name>Zn(2+)</name>
        <dbReference type="ChEBI" id="CHEBI:29105"/>
    </ligand>
</feature>
<comment type="cofactor">
    <cofactor evidence="13">
        <name>Zn(2+)</name>
        <dbReference type="ChEBI" id="CHEBI:29105"/>
    </cofactor>
</comment>
<evidence type="ECO:0000256" key="8">
    <source>
        <dbReference type="ARBA" id="ARBA00061616"/>
    </source>
</evidence>
<dbReference type="NCBIfam" id="TIGR00213">
    <property type="entry name" value="GmhB_yaeD"/>
    <property type="match status" value="1"/>
</dbReference>
<organism evidence="14 15">
    <name type="scientific">Planctobacterium marinum</name>
    <dbReference type="NCBI Taxonomy" id="1631968"/>
    <lineage>
        <taxon>Bacteria</taxon>
        <taxon>Pseudomonadati</taxon>
        <taxon>Pseudomonadota</taxon>
        <taxon>Gammaproteobacteria</taxon>
        <taxon>Alteromonadales</taxon>
        <taxon>Alteromonadaceae</taxon>
        <taxon>Planctobacterium</taxon>
    </lineage>
</organism>
<dbReference type="NCBIfam" id="TIGR01656">
    <property type="entry name" value="Histidinol-ppas"/>
    <property type="match status" value="1"/>
</dbReference>
<evidence type="ECO:0000256" key="1">
    <source>
        <dbReference type="ARBA" id="ARBA00004496"/>
    </source>
</evidence>
<accession>A0AA48HNL6</accession>
<dbReference type="PANTHER" id="PTHR42891">
    <property type="entry name" value="D-GLYCERO-BETA-D-MANNO-HEPTOSE-1,7-BISPHOSPHATE 7-PHOSPHATASE"/>
    <property type="match status" value="1"/>
</dbReference>
<evidence type="ECO:0000256" key="13">
    <source>
        <dbReference type="PIRSR" id="PIRSR004682-4"/>
    </source>
</evidence>
<dbReference type="KEGG" id="pmaw:MACH26_23080"/>
<dbReference type="InterPro" id="IPR004446">
    <property type="entry name" value="Heptose_bisP_phosphatase"/>
</dbReference>
<dbReference type="InterPro" id="IPR036412">
    <property type="entry name" value="HAD-like_sf"/>
</dbReference>
<feature type="binding site" evidence="13">
    <location>
        <position position="140"/>
    </location>
    <ligand>
        <name>Mg(2+)</name>
        <dbReference type="ChEBI" id="CHEBI:18420"/>
    </ligand>
</feature>
<dbReference type="InterPro" id="IPR023214">
    <property type="entry name" value="HAD_sf"/>
</dbReference>
<feature type="binding site" evidence="11">
    <location>
        <begin position="14"/>
        <end position="16"/>
    </location>
    <ligand>
        <name>substrate</name>
    </ligand>
</feature>
<dbReference type="AlphaFoldDB" id="A0AA48HNL6"/>
<reference evidence="14" key="1">
    <citation type="submission" date="2023-01" db="EMBL/GenBank/DDBJ databases">
        <title>Complete genome sequence of Planctobacterium marinum strain Dej080120_11.</title>
        <authorList>
            <person name="Ueki S."/>
            <person name="Maruyama F."/>
        </authorList>
    </citation>
    <scope>NUCLEOTIDE SEQUENCE</scope>
    <source>
        <strain evidence="14">Dej080120_11</strain>
    </source>
</reference>
<feature type="binding site" evidence="13">
    <location>
        <position position="112"/>
    </location>
    <ligand>
        <name>Zn(2+)</name>
        <dbReference type="ChEBI" id="CHEBI:29105"/>
    </ligand>
</feature>
<evidence type="ECO:0000256" key="4">
    <source>
        <dbReference type="ARBA" id="ARBA00022801"/>
    </source>
</evidence>
<dbReference type="NCBIfam" id="NF006506">
    <property type="entry name" value="PRK08942.1"/>
    <property type="match status" value="1"/>
</dbReference>
<keyword evidence="6 9" id="KW-0119">Carbohydrate metabolism</keyword>
<dbReference type="PIRSF" id="PIRSF004682">
    <property type="entry name" value="GmhB"/>
    <property type="match status" value="1"/>
</dbReference>
<evidence type="ECO:0000256" key="6">
    <source>
        <dbReference type="ARBA" id="ARBA00023277"/>
    </source>
</evidence>
<dbReference type="RefSeq" id="WP_338292787.1">
    <property type="nucleotide sequence ID" value="NZ_AP027272.1"/>
</dbReference>
<dbReference type="InterPro" id="IPR006543">
    <property type="entry name" value="Histidinol-phos"/>
</dbReference>
<feature type="active site" description="Nucleophile" evidence="10">
    <location>
        <position position="14"/>
    </location>
</feature>
<keyword evidence="3 13" id="KW-0479">Metal-binding</keyword>
<feature type="binding site" evidence="11">
    <location>
        <begin position="22"/>
        <end position="25"/>
    </location>
    <ligand>
        <name>substrate</name>
    </ligand>
</feature>
<evidence type="ECO:0000256" key="5">
    <source>
        <dbReference type="ARBA" id="ARBA00022833"/>
    </source>
</evidence>
<dbReference type="Gene3D" id="3.40.50.1000">
    <property type="entry name" value="HAD superfamily/HAD-like"/>
    <property type="match status" value="1"/>
</dbReference>
<keyword evidence="5 13" id="KW-0862">Zinc</keyword>
<comment type="cofactor">
    <cofactor evidence="13">
        <name>Mg(2+)</name>
        <dbReference type="ChEBI" id="CHEBI:18420"/>
    </cofactor>
</comment>
<dbReference type="GO" id="GO:0005737">
    <property type="term" value="C:cytoplasm"/>
    <property type="evidence" value="ECO:0007669"/>
    <property type="project" value="UniProtKB-SubCell"/>
</dbReference>
<keyword evidence="4 9" id="KW-0378">Hydrolase</keyword>
<dbReference type="PANTHER" id="PTHR42891:SF1">
    <property type="entry name" value="D-GLYCERO-BETA-D-MANNO-HEPTOSE-1,7-BISPHOSPHATE 7-PHOSPHATASE"/>
    <property type="match status" value="1"/>
</dbReference>
<feature type="active site" description="Proton donor" evidence="10">
    <location>
        <position position="16"/>
    </location>
</feature>
<dbReference type="Proteomes" id="UP001333710">
    <property type="component" value="Chromosome"/>
</dbReference>
<feature type="binding site" evidence="13">
    <location>
        <position position="139"/>
    </location>
    <ligand>
        <name>Mg(2+)</name>
        <dbReference type="ChEBI" id="CHEBI:18420"/>
    </ligand>
</feature>
<feature type="site" description="Contributes to substrate recognition" evidence="12">
    <location>
        <position position="113"/>
    </location>
</feature>
<name>A0AA48HNL6_9ALTE</name>
<dbReference type="SUPFAM" id="SSF56784">
    <property type="entry name" value="HAD-like"/>
    <property type="match status" value="1"/>
</dbReference>
<keyword evidence="2 9" id="KW-0963">Cytoplasm</keyword>
<feature type="binding site" evidence="11">
    <location>
        <position position="140"/>
    </location>
    <ligand>
        <name>substrate</name>
    </ligand>
</feature>
<keyword evidence="15" id="KW-1185">Reference proteome</keyword>
<dbReference type="CDD" id="cd07503">
    <property type="entry name" value="HAD_HisB-N"/>
    <property type="match status" value="1"/>
</dbReference>
<evidence type="ECO:0000313" key="15">
    <source>
        <dbReference type="Proteomes" id="UP001333710"/>
    </source>
</evidence>